<evidence type="ECO:0000259" key="7">
    <source>
        <dbReference type="PROSITE" id="PS51192"/>
    </source>
</evidence>
<dbReference type="EC" id="3.6.4.13" evidence="1"/>
<dbReference type="GO" id="GO:0016787">
    <property type="term" value="F:hydrolase activity"/>
    <property type="evidence" value="ECO:0007669"/>
    <property type="project" value="UniProtKB-KW"/>
</dbReference>
<dbReference type="GO" id="GO:0003724">
    <property type="term" value="F:RNA helicase activity"/>
    <property type="evidence" value="ECO:0007669"/>
    <property type="project" value="UniProtKB-EC"/>
</dbReference>
<protein>
    <recommendedName>
        <fullName evidence="1">RNA helicase</fullName>
        <ecNumber evidence="1">3.6.4.13</ecNumber>
    </recommendedName>
</protein>
<reference evidence="9 10" key="1">
    <citation type="journal article" date="2017" name="Nat. Ecol. Evol.">
        <title>Scallop genome provides insights into evolution of bilaterian karyotype and development.</title>
        <authorList>
            <person name="Wang S."/>
            <person name="Zhang J."/>
            <person name="Jiao W."/>
            <person name="Li J."/>
            <person name="Xun X."/>
            <person name="Sun Y."/>
            <person name="Guo X."/>
            <person name="Huan P."/>
            <person name="Dong B."/>
            <person name="Zhang L."/>
            <person name="Hu X."/>
            <person name="Sun X."/>
            <person name="Wang J."/>
            <person name="Zhao C."/>
            <person name="Wang Y."/>
            <person name="Wang D."/>
            <person name="Huang X."/>
            <person name="Wang R."/>
            <person name="Lv J."/>
            <person name="Li Y."/>
            <person name="Zhang Z."/>
            <person name="Liu B."/>
            <person name="Lu W."/>
            <person name="Hui Y."/>
            <person name="Liang J."/>
            <person name="Zhou Z."/>
            <person name="Hou R."/>
            <person name="Li X."/>
            <person name="Liu Y."/>
            <person name="Li H."/>
            <person name="Ning X."/>
            <person name="Lin Y."/>
            <person name="Zhao L."/>
            <person name="Xing Q."/>
            <person name="Dou J."/>
            <person name="Li Y."/>
            <person name="Mao J."/>
            <person name="Guo H."/>
            <person name="Dou H."/>
            <person name="Li T."/>
            <person name="Mu C."/>
            <person name="Jiang W."/>
            <person name="Fu Q."/>
            <person name="Fu X."/>
            <person name="Miao Y."/>
            <person name="Liu J."/>
            <person name="Yu Q."/>
            <person name="Li R."/>
            <person name="Liao H."/>
            <person name="Li X."/>
            <person name="Kong Y."/>
            <person name="Jiang Z."/>
            <person name="Chourrout D."/>
            <person name="Li R."/>
            <person name="Bao Z."/>
        </authorList>
    </citation>
    <scope>NUCLEOTIDE SEQUENCE [LARGE SCALE GENOMIC DNA]</scope>
    <source>
        <strain evidence="9 10">PY_sf001</strain>
    </source>
</reference>
<evidence type="ECO:0000256" key="5">
    <source>
        <dbReference type="ARBA" id="ARBA00022840"/>
    </source>
</evidence>
<dbReference type="AlphaFoldDB" id="A0A210Q5A0"/>
<dbReference type="PANTHER" id="PTHR18934:SF118">
    <property type="entry name" value="ATP-DEPENDENT RNA HELICASE DHX33"/>
    <property type="match status" value="1"/>
</dbReference>
<evidence type="ECO:0000256" key="3">
    <source>
        <dbReference type="ARBA" id="ARBA00022801"/>
    </source>
</evidence>
<accession>A0A210Q5A0</accession>
<dbReference type="Gene3D" id="1.20.120.1080">
    <property type="match status" value="1"/>
</dbReference>
<dbReference type="GO" id="GO:0005524">
    <property type="term" value="F:ATP binding"/>
    <property type="evidence" value="ECO:0007669"/>
    <property type="project" value="UniProtKB-KW"/>
</dbReference>
<dbReference type="STRING" id="6573.A0A210Q5A0"/>
<dbReference type="PROSITE" id="PS00690">
    <property type="entry name" value="DEAH_ATP_HELICASE"/>
    <property type="match status" value="1"/>
</dbReference>
<dbReference type="GO" id="GO:0045943">
    <property type="term" value="P:positive regulation of transcription by RNA polymerase I"/>
    <property type="evidence" value="ECO:0007669"/>
    <property type="project" value="TreeGrafter"/>
</dbReference>
<comment type="caution">
    <text evidence="9">The sequence shown here is derived from an EMBL/GenBank/DDBJ whole genome shotgun (WGS) entry which is preliminary data.</text>
</comment>
<dbReference type="Gene3D" id="3.40.50.300">
    <property type="entry name" value="P-loop containing nucleotide triphosphate hydrolases"/>
    <property type="match status" value="2"/>
</dbReference>
<comment type="catalytic activity">
    <reaction evidence="6">
        <text>ATP + H2O = ADP + phosphate + H(+)</text>
        <dbReference type="Rhea" id="RHEA:13065"/>
        <dbReference type="ChEBI" id="CHEBI:15377"/>
        <dbReference type="ChEBI" id="CHEBI:15378"/>
        <dbReference type="ChEBI" id="CHEBI:30616"/>
        <dbReference type="ChEBI" id="CHEBI:43474"/>
        <dbReference type="ChEBI" id="CHEBI:456216"/>
        <dbReference type="EC" id="3.6.4.13"/>
    </reaction>
</comment>
<keyword evidence="2" id="KW-0547">Nucleotide-binding</keyword>
<dbReference type="InterPro" id="IPR048333">
    <property type="entry name" value="HA2_WH"/>
</dbReference>
<dbReference type="Pfam" id="PF00271">
    <property type="entry name" value="Helicase_C"/>
    <property type="match status" value="1"/>
</dbReference>
<dbReference type="Pfam" id="PF07717">
    <property type="entry name" value="OB_NTP_bind"/>
    <property type="match status" value="1"/>
</dbReference>
<dbReference type="PANTHER" id="PTHR18934">
    <property type="entry name" value="ATP-DEPENDENT RNA HELICASE"/>
    <property type="match status" value="1"/>
</dbReference>
<gene>
    <name evidence="9" type="ORF">KP79_PYT06637</name>
</gene>
<evidence type="ECO:0000256" key="6">
    <source>
        <dbReference type="ARBA" id="ARBA00047984"/>
    </source>
</evidence>
<dbReference type="InterPro" id="IPR011545">
    <property type="entry name" value="DEAD/DEAH_box_helicase_dom"/>
</dbReference>
<dbReference type="CDD" id="cd17978">
    <property type="entry name" value="DEXHc_DHX33"/>
    <property type="match status" value="1"/>
</dbReference>
<name>A0A210Q5A0_MIZYE</name>
<feature type="domain" description="Helicase C-terminal" evidence="8">
    <location>
        <begin position="237"/>
        <end position="413"/>
    </location>
</feature>
<keyword evidence="4 9" id="KW-0347">Helicase</keyword>
<dbReference type="InterPro" id="IPR011709">
    <property type="entry name" value="DEAD-box_helicase_OB_fold"/>
</dbReference>
<dbReference type="GO" id="GO:0005730">
    <property type="term" value="C:nucleolus"/>
    <property type="evidence" value="ECO:0007669"/>
    <property type="project" value="TreeGrafter"/>
</dbReference>
<keyword evidence="3" id="KW-0378">Hydrolase</keyword>
<dbReference type="SMART" id="SM00490">
    <property type="entry name" value="HELICc"/>
    <property type="match status" value="1"/>
</dbReference>
<dbReference type="InterPro" id="IPR002464">
    <property type="entry name" value="DNA/RNA_helicase_DEAH_CS"/>
</dbReference>
<dbReference type="GO" id="GO:0003725">
    <property type="term" value="F:double-stranded RNA binding"/>
    <property type="evidence" value="ECO:0007669"/>
    <property type="project" value="TreeGrafter"/>
</dbReference>
<dbReference type="FunFam" id="3.40.50.300:FF:000750">
    <property type="entry name" value="Putative ATP-dependent RNA helicase DHX33"/>
    <property type="match status" value="1"/>
</dbReference>
<organism evidence="9 10">
    <name type="scientific">Mizuhopecten yessoensis</name>
    <name type="common">Japanese scallop</name>
    <name type="synonym">Patinopecten yessoensis</name>
    <dbReference type="NCBI Taxonomy" id="6573"/>
    <lineage>
        <taxon>Eukaryota</taxon>
        <taxon>Metazoa</taxon>
        <taxon>Spiralia</taxon>
        <taxon>Lophotrochozoa</taxon>
        <taxon>Mollusca</taxon>
        <taxon>Bivalvia</taxon>
        <taxon>Autobranchia</taxon>
        <taxon>Pteriomorphia</taxon>
        <taxon>Pectinida</taxon>
        <taxon>Pectinoidea</taxon>
        <taxon>Pectinidae</taxon>
        <taxon>Mizuhopecten</taxon>
    </lineage>
</organism>
<evidence type="ECO:0000313" key="9">
    <source>
        <dbReference type="EMBL" id="OWF43914.1"/>
    </source>
</evidence>
<feature type="domain" description="Helicase ATP-binding" evidence="7">
    <location>
        <begin position="47"/>
        <end position="215"/>
    </location>
</feature>
<dbReference type="Pfam" id="PF00270">
    <property type="entry name" value="DEAD"/>
    <property type="match status" value="1"/>
</dbReference>
<dbReference type="InterPro" id="IPR001650">
    <property type="entry name" value="Helicase_C-like"/>
</dbReference>
<dbReference type="InterPro" id="IPR027417">
    <property type="entry name" value="P-loop_NTPase"/>
</dbReference>
<evidence type="ECO:0000256" key="4">
    <source>
        <dbReference type="ARBA" id="ARBA00022806"/>
    </source>
</evidence>
<dbReference type="SUPFAM" id="SSF52540">
    <property type="entry name" value="P-loop containing nucleoside triphosphate hydrolases"/>
    <property type="match status" value="1"/>
</dbReference>
<keyword evidence="5" id="KW-0067">ATP-binding</keyword>
<dbReference type="Pfam" id="PF21010">
    <property type="entry name" value="HA2_C"/>
    <property type="match status" value="1"/>
</dbReference>
<dbReference type="SMART" id="SM00487">
    <property type="entry name" value="DEXDc"/>
    <property type="match status" value="1"/>
</dbReference>
<dbReference type="InterPro" id="IPR007502">
    <property type="entry name" value="Helicase-assoc_dom"/>
</dbReference>
<evidence type="ECO:0000256" key="1">
    <source>
        <dbReference type="ARBA" id="ARBA00012552"/>
    </source>
</evidence>
<dbReference type="OrthoDB" id="10253254at2759"/>
<keyword evidence="10" id="KW-1185">Reference proteome</keyword>
<evidence type="ECO:0000256" key="2">
    <source>
        <dbReference type="ARBA" id="ARBA00022741"/>
    </source>
</evidence>
<dbReference type="PROSITE" id="PS51192">
    <property type="entry name" value="HELICASE_ATP_BIND_1"/>
    <property type="match status" value="1"/>
</dbReference>
<evidence type="ECO:0000259" key="8">
    <source>
        <dbReference type="PROSITE" id="PS51194"/>
    </source>
</evidence>
<dbReference type="Proteomes" id="UP000242188">
    <property type="component" value="Unassembled WGS sequence"/>
</dbReference>
<dbReference type="Pfam" id="PF04408">
    <property type="entry name" value="WHD_HA2"/>
    <property type="match status" value="1"/>
</dbReference>
<sequence length="669" mass="75294">MPVDNRPPAKKMKFSPGGGFTNGVPVFQKLQQIRRNLPIFSAKRKLIEELRRLDTAIVIGETGSGKTTQLPQYIFEERLHKNMIIAITQPRRVAAITVAQRVAQERGSEPGHVVGHCVRFEDMTSEKTRIKYMTDGMLLREAILDPLLKRYSFVILDEAHERTIHTDVLFGVVKQAQKRRKLRNLLPLKIIIMSATMDVDHFSQFFNKAPVLYLEGRQFPVQVYYSREPQSDYVFAAVVALFQIHREEPADQDVLIFLTGQEEIDSVVRSIHEIAKGMVGDAPPLVVWPLYAALPSHLQLKAFNPAPKGTRKVIVATNIAETSITIHGISFVIDTGVVKAKIFTPRSGLDLLKVVKLSKAQALQRSGRAGREAAGTCYRLYTEEEFQHFPDNTIPEIQRCNLSSVALQLLAMGITDIVNFDFMDKPSTESLIGAVHQLHTLGAVIKENTIKLTATGKRMAAFPLDPKLSKTLLIALELHCLEEVLTIVSMLSVDSVLFTPQRKREEALAVRQKFVSSDGDHITLLNIYKAYKGVKGNKEWCHENFINGRNMSKAMDVRKQLRQICDSQTLAVKSCGQDTSIIRRCLAAGLFMNAAELQREGDVYISLTTREPVHIHPSSALFRCKPACVVYNELVKTSKCYMRDLSVVDPDWLYEAAPAYFKRKKPSKK</sequence>
<dbReference type="PROSITE" id="PS51194">
    <property type="entry name" value="HELICASE_CTER"/>
    <property type="match status" value="1"/>
</dbReference>
<proteinExistence type="predicted"/>
<dbReference type="EMBL" id="NEDP02004983">
    <property type="protein sequence ID" value="OWF43914.1"/>
    <property type="molecule type" value="Genomic_DNA"/>
</dbReference>
<dbReference type="CDD" id="cd18791">
    <property type="entry name" value="SF2_C_RHA"/>
    <property type="match status" value="1"/>
</dbReference>
<dbReference type="SMART" id="SM00847">
    <property type="entry name" value="HA2"/>
    <property type="match status" value="1"/>
</dbReference>
<dbReference type="InterPro" id="IPR014001">
    <property type="entry name" value="Helicase_ATP-bd"/>
</dbReference>
<evidence type="ECO:0000313" key="10">
    <source>
        <dbReference type="Proteomes" id="UP000242188"/>
    </source>
</evidence>
<dbReference type="FunFam" id="3.40.50.300:FF:000145">
    <property type="entry name" value="probable ATP-dependent RNA helicase DHX40"/>
    <property type="match status" value="1"/>
</dbReference>